<feature type="transmembrane region" description="Helical" evidence="1">
    <location>
        <begin position="28"/>
        <end position="53"/>
    </location>
</feature>
<keyword evidence="1" id="KW-0812">Transmembrane</keyword>
<keyword evidence="3" id="KW-1185">Reference proteome</keyword>
<protein>
    <submittedName>
        <fullName evidence="2">Uncharacterized protein</fullName>
    </submittedName>
</protein>
<dbReference type="EMBL" id="FXYH01000033">
    <property type="protein sequence ID" value="SMX50471.1"/>
    <property type="molecule type" value="Genomic_DNA"/>
</dbReference>
<organism evidence="2 3">
    <name type="scientific">Pelagimonas varians</name>
    <dbReference type="NCBI Taxonomy" id="696760"/>
    <lineage>
        <taxon>Bacteria</taxon>
        <taxon>Pseudomonadati</taxon>
        <taxon>Pseudomonadota</taxon>
        <taxon>Alphaproteobacteria</taxon>
        <taxon>Rhodobacterales</taxon>
        <taxon>Roseobacteraceae</taxon>
        <taxon>Pelagimonas</taxon>
    </lineage>
</organism>
<name>A0A238L6L7_9RHOB</name>
<evidence type="ECO:0000313" key="3">
    <source>
        <dbReference type="Proteomes" id="UP000220836"/>
    </source>
</evidence>
<keyword evidence="1" id="KW-1133">Transmembrane helix</keyword>
<evidence type="ECO:0000313" key="2">
    <source>
        <dbReference type="EMBL" id="SMX50471.1"/>
    </source>
</evidence>
<proteinExistence type="predicted"/>
<keyword evidence="1" id="KW-0472">Membrane</keyword>
<evidence type="ECO:0000256" key="1">
    <source>
        <dbReference type="SAM" id="Phobius"/>
    </source>
</evidence>
<accession>A0A238L6L7</accession>
<sequence length="74" mass="8329">MIMLRRRCRMSVACAAVLRFGRQKGRAFMAFLMYPIMSALSGTVARCSLIGFFNSLCFSAWLRHQLKVAGCVYG</sequence>
<dbReference type="Proteomes" id="UP000220836">
    <property type="component" value="Unassembled WGS sequence"/>
</dbReference>
<gene>
    <name evidence="2" type="ORF">PEV8663_04664</name>
</gene>
<dbReference type="AlphaFoldDB" id="A0A238L6L7"/>
<reference evidence="2 3" key="1">
    <citation type="submission" date="2017-05" db="EMBL/GenBank/DDBJ databases">
        <authorList>
            <person name="Song R."/>
            <person name="Chenine A.L."/>
            <person name="Ruprecht R.M."/>
        </authorList>
    </citation>
    <scope>NUCLEOTIDE SEQUENCE [LARGE SCALE GENOMIC DNA]</scope>
    <source>
        <strain evidence="2 3">CECT 8663</strain>
    </source>
</reference>